<comment type="caution">
    <text evidence="4">The sequence shown here is derived from an EMBL/GenBank/DDBJ whole genome shotgun (WGS) entry which is preliminary data.</text>
</comment>
<dbReference type="PANTHER" id="PTHR13693">
    <property type="entry name" value="CLASS II AMINOTRANSFERASE/8-AMINO-7-OXONONANOATE SYNTHASE"/>
    <property type="match status" value="1"/>
</dbReference>
<keyword evidence="5" id="KW-1185">Reference proteome</keyword>
<dbReference type="RefSeq" id="WP_267769345.1">
    <property type="nucleotide sequence ID" value="NZ_JAPNKE010000002.1"/>
</dbReference>
<dbReference type="SUPFAM" id="SSF53383">
    <property type="entry name" value="PLP-dependent transferases"/>
    <property type="match status" value="1"/>
</dbReference>
<proteinExistence type="predicted"/>
<evidence type="ECO:0000256" key="2">
    <source>
        <dbReference type="ARBA" id="ARBA00022679"/>
    </source>
</evidence>
<dbReference type="InterPro" id="IPR004839">
    <property type="entry name" value="Aminotransferase_I/II_large"/>
</dbReference>
<dbReference type="InterPro" id="IPR015421">
    <property type="entry name" value="PyrdxlP-dep_Trfase_major"/>
</dbReference>
<keyword evidence="4" id="KW-0032">Aminotransferase</keyword>
<protein>
    <submittedName>
        <fullName evidence="4">Aminotransferase class I/II-fold pyridoxal phosphate-dependent enzyme</fullName>
    </submittedName>
</protein>
<dbReference type="Proteomes" id="UP001150924">
    <property type="component" value="Unassembled WGS sequence"/>
</dbReference>
<dbReference type="AlphaFoldDB" id="A0A9X3EPB7"/>
<dbReference type="InterPro" id="IPR015424">
    <property type="entry name" value="PyrdxlP-dep_Trfase"/>
</dbReference>
<dbReference type="GO" id="GO:0008483">
    <property type="term" value="F:transaminase activity"/>
    <property type="evidence" value="ECO:0007669"/>
    <property type="project" value="UniProtKB-KW"/>
</dbReference>
<dbReference type="InterPro" id="IPR015422">
    <property type="entry name" value="PyrdxlP-dep_Trfase_small"/>
</dbReference>
<feature type="domain" description="Aminotransferase class I/classII large" evidence="3">
    <location>
        <begin position="69"/>
        <end position="407"/>
    </location>
</feature>
<organism evidence="4 5">
    <name type="scientific">Nannocystis pusilla</name>
    <dbReference type="NCBI Taxonomy" id="889268"/>
    <lineage>
        <taxon>Bacteria</taxon>
        <taxon>Pseudomonadati</taxon>
        <taxon>Myxococcota</taxon>
        <taxon>Polyangia</taxon>
        <taxon>Nannocystales</taxon>
        <taxon>Nannocystaceae</taxon>
        <taxon>Nannocystis</taxon>
    </lineage>
</organism>
<dbReference type="GO" id="GO:0030170">
    <property type="term" value="F:pyridoxal phosphate binding"/>
    <property type="evidence" value="ECO:0007669"/>
    <property type="project" value="InterPro"/>
</dbReference>
<dbReference type="EMBL" id="JAPNKE010000002">
    <property type="protein sequence ID" value="MCY1006909.1"/>
    <property type="molecule type" value="Genomic_DNA"/>
</dbReference>
<evidence type="ECO:0000313" key="4">
    <source>
        <dbReference type="EMBL" id="MCY1006909.1"/>
    </source>
</evidence>
<evidence type="ECO:0000313" key="5">
    <source>
        <dbReference type="Proteomes" id="UP001150924"/>
    </source>
</evidence>
<evidence type="ECO:0000259" key="3">
    <source>
        <dbReference type="Pfam" id="PF00155"/>
    </source>
</evidence>
<gene>
    <name evidence="4" type="ORF">OV079_15365</name>
</gene>
<dbReference type="PANTHER" id="PTHR13693:SF3">
    <property type="entry name" value="LD36009P"/>
    <property type="match status" value="1"/>
</dbReference>
<comment type="cofactor">
    <cofactor evidence="1">
        <name>pyridoxal 5'-phosphate</name>
        <dbReference type="ChEBI" id="CHEBI:597326"/>
    </cofactor>
</comment>
<dbReference type="Gene3D" id="3.90.1150.10">
    <property type="entry name" value="Aspartate Aminotransferase, domain 1"/>
    <property type="match status" value="1"/>
</dbReference>
<name>A0A9X3EPB7_9BACT</name>
<dbReference type="InterPro" id="IPR050087">
    <property type="entry name" value="AON_synthase_class-II"/>
</dbReference>
<sequence>MPGSSVMGREAEHSLADFYFSDSDDPLRPPEGFVQWAEAGSWAMSMYEPHMLGAVAPRMAIERAGERSDVINLSSYNYLGLATHPEVVEAAQEALRTYGTGACGSPLLSGLSDLHRGLEQELAAFLGQEDCILFNSGFAGGMGTLAGVLRKGDVAILDAKTHLCSIDGAKLSRAKLVFFDHNDPDSLDQALTDSEGARRLVVVEGVYSMDGDTADLPKLLPVAEKHGVGVLIDEAHSILVYGANGRGVVEHYGAEKSIGLQFATFSKAFAGCGGFTVGRALLQYMRYYINAYGFSALPPAVVAGLRKALEVATRDNSLRETLWANTRYFREKAQQIGLDLGHGSSQVVPIMVGSDRRRLYELTRTLHRRGLFLAPVDYPSVPEDGLRFRVAITAAHTRADLDRALEILEDTIIRGRVDGAAE</sequence>
<reference evidence="4" key="1">
    <citation type="submission" date="2022-11" db="EMBL/GenBank/DDBJ databases">
        <title>Minimal conservation of predation-associated metabolite biosynthetic gene clusters underscores biosynthetic potential of Myxococcota including descriptions for ten novel species: Archangium lansinium sp. nov., Myxococcus landrumus sp. nov., Nannocystis bai.</title>
        <authorList>
            <person name="Ahearne A."/>
            <person name="Stevens C."/>
            <person name="Phillips K."/>
        </authorList>
    </citation>
    <scope>NUCLEOTIDE SEQUENCE</scope>
    <source>
        <strain evidence="4">Na p29</strain>
    </source>
</reference>
<accession>A0A9X3EPB7</accession>
<dbReference type="Pfam" id="PF00155">
    <property type="entry name" value="Aminotran_1_2"/>
    <property type="match status" value="1"/>
</dbReference>
<dbReference type="Gene3D" id="3.40.640.10">
    <property type="entry name" value="Type I PLP-dependent aspartate aminotransferase-like (Major domain)"/>
    <property type="match status" value="1"/>
</dbReference>
<evidence type="ECO:0000256" key="1">
    <source>
        <dbReference type="ARBA" id="ARBA00001933"/>
    </source>
</evidence>
<keyword evidence="2" id="KW-0808">Transferase</keyword>